<keyword evidence="2" id="KW-1185">Reference proteome</keyword>
<gene>
    <name evidence="1" type="ORF">DFR49_2995</name>
</gene>
<comment type="caution">
    <text evidence="1">The sequence shown here is derived from an EMBL/GenBank/DDBJ whole genome shotgun (WGS) entry which is preliminary data.</text>
</comment>
<dbReference type="Proteomes" id="UP000266568">
    <property type="component" value="Unassembled WGS sequence"/>
</dbReference>
<dbReference type="InterPro" id="IPR009562">
    <property type="entry name" value="DUF1178"/>
</dbReference>
<dbReference type="PIRSF" id="PIRSF032131">
    <property type="entry name" value="UCP032131"/>
    <property type="match status" value="1"/>
</dbReference>
<evidence type="ECO:0000313" key="2">
    <source>
        <dbReference type="Proteomes" id="UP000266568"/>
    </source>
</evidence>
<evidence type="ECO:0000313" key="1">
    <source>
        <dbReference type="EMBL" id="RIA37119.1"/>
    </source>
</evidence>
<organism evidence="1 2">
    <name type="scientific">Hephaestia caeni</name>
    <dbReference type="NCBI Taxonomy" id="645617"/>
    <lineage>
        <taxon>Bacteria</taxon>
        <taxon>Pseudomonadati</taxon>
        <taxon>Pseudomonadota</taxon>
        <taxon>Alphaproteobacteria</taxon>
        <taxon>Sphingomonadales</taxon>
        <taxon>Sphingomonadaceae</taxon>
        <taxon>Hephaestia</taxon>
    </lineage>
</organism>
<reference evidence="1 2" key="1">
    <citation type="submission" date="2018-08" db="EMBL/GenBank/DDBJ databases">
        <title>Genomic Encyclopedia of Type Strains, Phase IV (KMG-IV): sequencing the most valuable type-strain genomes for metagenomic binning, comparative biology and taxonomic classification.</title>
        <authorList>
            <person name="Goeker M."/>
        </authorList>
    </citation>
    <scope>NUCLEOTIDE SEQUENCE [LARGE SCALE GENOMIC DNA]</scope>
    <source>
        <strain evidence="1 2">DSM 25527</strain>
    </source>
</reference>
<dbReference type="Pfam" id="PF06676">
    <property type="entry name" value="DUF1178"/>
    <property type="match status" value="1"/>
</dbReference>
<dbReference type="AlphaFoldDB" id="A0A397NND4"/>
<sequence length="142" mass="14710">MIVFDLRCATGHVFEAWFGSSADYDDQRARNLVACPICGDAGVEKALMAPNVAAKGNRTGGAAPAEMKAALAALAAAQEKALEGSEWVGRSFADRARAMHDGEEAQATIHGQATPAEAKALVEDGVPVAPLPFPIIPPGARN</sequence>
<evidence type="ECO:0008006" key="3">
    <source>
        <dbReference type="Google" id="ProtNLM"/>
    </source>
</evidence>
<name>A0A397NND4_9SPHN</name>
<proteinExistence type="predicted"/>
<dbReference type="OrthoDB" id="9799894at2"/>
<accession>A0A397NND4</accession>
<dbReference type="RefSeq" id="WP_119036494.1">
    <property type="nucleotide sequence ID" value="NZ_QXDC01000004.1"/>
</dbReference>
<protein>
    <recommendedName>
        <fullName evidence="3">DUF1178 family protein</fullName>
    </recommendedName>
</protein>
<dbReference type="EMBL" id="QXDC01000004">
    <property type="protein sequence ID" value="RIA37119.1"/>
    <property type="molecule type" value="Genomic_DNA"/>
</dbReference>